<dbReference type="InterPro" id="IPR008937">
    <property type="entry name" value="Ras-like_GEF"/>
</dbReference>
<name>A0A8X6I7Y1_NEPPI</name>
<dbReference type="Pfam" id="PF00617">
    <property type="entry name" value="RasGEF"/>
    <property type="match status" value="1"/>
</dbReference>
<evidence type="ECO:0000313" key="4">
    <source>
        <dbReference type="EMBL" id="GFS33942.1"/>
    </source>
</evidence>
<dbReference type="GO" id="GO:0007265">
    <property type="term" value="P:Ras protein signal transduction"/>
    <property type="evidence" value="ECO:0007669"/>
    <property type="project" value="TreeGrafter"/>
</dbReference>
<keyword evidence="1 2" id="KW-0344">Guanine-nucleotide releasing factor</keyword>
<dbReference type="EMBL" id="BMAW01088292">
    <property type="protein sequence ID" value="GFS33942.1"/>
    <property type="molecule type" value="Genomic_DNA"/>
</dbReference>
<organism evidence="4 5">
    <name type="scientific">Nephila pilipes</name>
    <name type="common">Giant wood spider</name>
    <name type="synonym">Nephila maculata</name>
    <dbReference type="NCBI Taxonomy" id="299642"/>
    <lineage>
        <taxon>Eukaryota</taxon>
        <taxon>Metazoa</taxon>
        <taxon>Ecdysozoa</taxon>
        <taxon>Arthropoda</taxon>
        <taxon>Chelicerata</taxon>
        <taxon>Arachnida</taxon>
        <taxon>Araneae</taxon>
        <taxon>Araneomorphae</taxon>
        <taxon>Entelegynae</taxon>
        <taxon>Araneoidea</taxon>
        <taxon>Nephilidae</taxon>
        <taxon>Nephila</taxon>
    </lineage>
</organism>
<dbReference type="PANTHER" id="PTHR23113:SF368">
    <property type="entry name" value="CELL DIVISION CONTROL PROTEIN 25"/>
    <property type="match status" value="1"/>
</dbReference>
<gene>
    <name evidence="4" type="primary">gefC</name>
    <name evidence="4" type="ORF">NPIL_489131</name>
</gene>
<reference evidence="4" key="1">
    <citation type="submission" date="2020-08" db="EMBL/GenBank/DDBJ databases">
        <title>Multicomponent nature underlies the extraordinary mechanical properties of spider dragline silk.</title>
        <authorList>
            <person name="Kono N."/>
            <person name="Nakamura H."/>
            <person name="Mori M."/>
            <person name="Yoshida Y."/>
            <person name="Ohtoshi R."/>
            <person name="Malay A.D."/>
            <person name="Moran D.A.P."/>
            <person name="Tomita M."/>
            <person name="Numata K."/>
            <person name="Arakawa K."/>
        </authorList>
    </citation>
    <scope>NUCLEOTIDE SEQUENCE</scope>
</reference>
<accession>A0A8X6I7Y1</accession>
<evidence type="ECO:0000313" key="5">
    <source>
        <dbReference type="Proteomes" id="UP000887013"/>
    </source>
</evidence>
<dbReference type="AlphaFoldDB" id="A0A8X6I7Y1"/>
<dbReference type="PANTHER" id="PTHR23113">
    <property type="entry name" value="GUANINE NUCLEOTIDE EXCHANGE FACTOR"/>
    <property type="match status" value="1"/>
</dbReference>
<dbReference type="PROSITE" id="PS50009">
    <property type="entry name" value="RASGEF_CAT"/>
    <property type="match status" value="1"/>
</dbReference>
<comment type="caution">
    <text evidence="4">The sequence shown here is derived from an EMBL/GenBank/DDBJ whole genome shotgun (WGS) entry which is preliminary data.</text>
</comment>
<dbReference type="Proteomes" id="UP000887013">
    <property type="component" value="Unassembled WGS sequence"/>
</dbReference>
<dbReference type="SMART" id="SM00147">
    <property type="entry name" value="RasGEF"/>
    <property type="match status" value="1"/>
</dbReference>
<keyword evidence="5" id="KW-1185">Reference proteome</keyword>
<dbReference type="GO" id="GO:0005085">
    <property type="term" value="F:guanyl-nucleotide exchange factor activity"/>
    <property type="evidence" value="ECO:0007669"/>
    <property type="project" value="UniProtKB-KW"/>
</dbReference>
<dbReference type="InterPro" id="IPR036964">
    <property type="entry name" value="RASGEF_cat_dom_sf"/>
</dbReference>
<sequence length="255" mass="29521">MAQKAWYWLKRKLHPVPHVKVPTAAFFTDVKAKVYAEQLTIADAASFKSIDVSELIRSPFEAEQSPNTMQYTGRFHHLSDWTVRTILAQSCPKRRASIVSHFIQIAEVLHQLRNFHSEFAILSALCSAPVERLKVTWSRVPKSRRRTFSTLCELLSWQDNFESLLEHMDCNRGPCIPYIGFFLKDVYAAHPSHETLLIMLSMMEKVLSSMPTHQTVNFNHLRVWPNMQHLLEPCPEQDLKGLGRFNFMVSQELEP</sequence>
<protein>
    <submittedName>
        <fullName evidence="4">Ras guanine nucleotide exchange factor C</fullName>
    </submittedName>
</protein>
<feature type="domain" description="Ras-GEF" evidence="3">
    <location>
        <begin position="31"/>
        <end position="255"/>
    </location>
</feature>
<evidence type="ECO:0000256" key="2">
    <source>
        <dbReference type="PROSITE-ProRule" id="PRU00168"/>
    </source>
</evidence>
<proteinExistence type="predicted"/>
<dbReference type="Gene3D" id="1.10.840.10">
    <property type="entry name" value="Ras guanine-nucleotide exchange factors catalytic domain"/>
    <property type="match status" value="1"/>
</dbReference>
<evidence type="ECO:0000259" key="3">
    <source>
        <dbReference type="PROSITE" id="PS50009"/>
    </source>
</evidence>
<dbReference type="OrthoDB" id="6021951at2759"/>
<dbReference type="SUPFAM" id="SSF48366">
    <property type="entry name" value="Ras GEF"/>
    <property type="match status" value="1"/>
</dbReference>
<dbReference type="GO" id="GO:0005886">
    <property type="term" value="C:plasma membrane"/>
    <property type="evidence" value="ECO:0007669"/>
    <property type="project" value="TreeGrafter"/>
</dbReference>
<evidence type="ECO:0000256" key="1">
    <source>
        <dbReference type="ARBA" id="ARBA00022658"/>
    </source>
</evidence>
<dbReference type="InterPro" id="IPR001895">
    <property type="entry name" value="RASGEF_cat_dom"/>
</dbReference>
<dbReference type="InterPro" id="IPR023578">
    <property type="entry name" value="Ras_GEF_dom_sf"/>
</dbReference>